<feature type="region of interest" description="Disordered" evidence="2">
    <location>
        <begin position="255"/>
        <end position="289"/>
    </location>
</feature>
<dbReference type="Ensembl" id="ENSCMMT00000021330.1">
    <property type="protein sequence ID" value="ENSCMMP00000019434.1"/>
    <property type="gene ID" value="ENSCMMG00000012223.1"/>
</dbReference>
<evidence type="ECO:0000259" key="3">
    <source>
        <dbReference type="Pfam" id="PF14816"/>
    </source>
</evidence>
<dbReference type="InterPro" id="IPR026161">
    <property type="entry name" value="FAM178"/>
</dbReference>
<dbReference type="Proteomes" id="UP000694556">
    <property type="component" value="Unassembled WGS sequence"/>
</dbReference>
<accession>A0A8C3CEN0</accession>
<evidence type="ECO:0000256" key="2">
    <source>
        <dbReference type="SAM" id="MobiDB-lite"/>
    </source>
</evidence>
<feature type="region of interest" description="Disordered" evidence="2">
    <location>
        <begin position="363"/>
        <end position="411"/>
    </location>
</feature>
<sequence>LTNSLEALLQEKRLLLALFGVEPRLIPTTHPGEPIFCAHPPLSPPPKLDARGLQPHNVLEGQFLRASPTGQAAFVRSGLLSLLYRSGTACPPPVLRWLTLGWHRPPVPTPRAAPRLPDPSCCPGQPSLDAAGTLALVTQLGDICKVGASPVLHHTFVTALPLIGQHQHPLGLPPPCPCLFGGVGAPPVTPRLPLQFLELCVAAQPRRYPDRARRQLLALLCFLGLDRALRRQPLPGLQQLLLCLLEGIADWRGQVPGTGEGGSAAPCPAGNPAPPLSTPLPSPRSSPRSACPCASSLSTTTTCWPSWGCCPTAPAGAGRSPAVPVPGTGTPAGAGGAPRARCHAARAGPRLALIPLFQPVAQAQSGQEPAAGAAAPRHEQPEGTGVTPALRGHRGSGSGAGGTRPVPTLFPSLPRELRRRLSLCVMARLLGEPPGTALPLGAEVGEAPRVPLGGGGVPECP</sequence>
<dbReference type="PANTHER" id="PTHR16046:SF11">
    <property type="entry name" value="PROTEIN FAM178B"/>
    <property type="match status" value="1"/>
</dbReference>
<organism evidence="4 5">
    <name type="scientific">Cairina moschata</name>
    <name type="common">Muscovy duck</name>
    <dbReference type="NCBI Taxonomy" id="8855"/>
    <lineage>
        <taxon>Eukaryota</taxon>
        <taxon>Metazoa</taxon>
        <taxon>Chordata</taxon>
        <taxon>Craniata</taxon>
        <taxon>Vertebrata</taxon>
        <taxon>Euteleostomi</taxon>
        <taxon>Archelosauria</taxon>
        <taxon>Archosauria</taxon>
        <taxon>Dinosauria</taxon>
        <taxon>Saurischia</taxon>
        <taxon>Theropoda</taxon>
        <taxon>Coelurosauria</taxon>
        <taxon>Aves</taxon>
        <taxon>Neognathae</taxon>
        <taxon>Galloanserae</taxon>
        <taxon>Anseriformes</taxon>
        <taxon>Anatidae</taxon>
        <taxon>Anatinae</taxon>
        <taxon>Cairina</taxon>
    </lineage>
</organism>
<feature type="domain" description="Coiled-coil SMC6 And NSE5 INteracting (CANIN)" evidence="3">
    <location>
        <begin position="6"/>
        <end position="98"/>
    </location>
</feature>
<feature type="region of interest" description="Disordered" evidence="2">
    <location>
        <begin position="318"/>
        <end position="340"/>
    </location>
</feature>
<feature type="domain" description="Coiled-coil SMC6 And NSE5 INteracting (CANIN)" evidence="3">
    <location>
        <begin position="194"/>
        <end position="256"/>
    </location>
</feature>
<evidence type="ECO:0000256" key="1">
    <source>
        <dbReference type="ARBA" id="ARBA00010311"/>
    </source>
</evidence>
<proteinExistence type="inferred from homology"/>
<dbReference type="AlphaFoldDB" id="A0A8C3CEN0"/>
<feature type="compositionally biased region" description="Pro residues" evidence="2">
    <location>
        <begin position="269"/>
        <end position="284"/>
    </location>
</feature>
<dbReference type="PANTHER" id="PTHR16046">
    <property type="entry name" value="SMC5-SMC6 COMPLEX LOCALIZATION FACTOR 2"/>
    <property type="match status" value="1"/>
</dbReference>
<dbReference type="InterPro" id="IPR044276">
    <property type="entry name" value="CANIN_dom"/>
</dbReference>
<reference evidence="4" key="2">
    <citation type="submission" date="2025-09" db="UniProtKB">
        <authorList>
            <consortium name="Ensembl"/>
        </authorList>
    </citation>
    <scope>IDENTIFICATION</scope>
</reference>
<comment type="similarity">
    <text evidence="1">Belongs to the FAM178 family.</text>
</comment>
<protein>
    <submittedName>
        <fullName evidence="4">Family with sequence similarity 178 member B</fullName>
    </submittedName>
</protein>
<reference evidence="4" key="1">
    <citation type="submission" date="2025-08" db="UniProtKB">
        <authorList>
            <consortium name="Ensembl"/>
        </authorList>
    </citation>
    <scope>IDENTIFICATION</scope>
</reference>
<name>A0A8C3CEN0_CAIMO</name>
<evidence type="ECO:0000313" key="5">
    <source>
        <dbReference type="Proteomes" id="UP000694556"/>
    </source>
</evidence>
<evidence type="ECO:0000313" key="4">
    <source>
        <dbReference type="Ensembl" id="ENSCMMP00000019434.1"/>
    </source>
</evidence>
<dbReference type="Pfam" id="PF14816">
    <property type="entry name" value="CANIN"/>
    <property type="match status" value="2"/>
</dbReference>
<keyword evidence="5" id="KW-1185">Reference proteome</keyword>